<feature type="compositionally biased region" description="Polar residues" evidence="2">
    <location>
        <begin position="394"/>
        <end position="407"/>
    </location>
</feature>
<dbReference type="Pfam" id="PF03816">
    <property type="entry name" value="LytR_cpsA_psr"/>
    <property type="match status" value="1"/>
</dbReference>
<organism evidence="5 6">
    <name type="scientific">Homoserinimonas hongtaonis</name>
    <dbReference type="NCBI Taxonomy" id="2079791"/>
    <lineage>
        <taxon>Bacteria</taxon>
        <taxon>Bacillati</taxon>
        <taxon>Actinomycetota</taxon>
        <taxon>Actinomycetes</taxon>
        <taxon>Micrococcales</taxon>
        <taxon>Microbacteriaceae</taxon>
        <taxon>Homoserinimonas</taxon>
    </lineage>
</organism>
<feature type="transmembrane region" description="Helical" evidence="3">
    <location>
        <begin position="12"/>
        <end position="36"/>
    </location>
</feature>
<evidence type="ECO:0000313" key="5">
    <source>
        <dbReference type="EMBL" id="PWB97062.1"/>
    </source>
</evidence>
<keyword evidence="3" id="KW-0812">Transmembrane</keyword>
<feature type="domain" description="Cell envelope-related transcriptional attenuator" evidence="4">
    <location>
        <begin position="86"/>
        <end position="241"/>
    </location>
</feature>
<dbReference type="InterPro" id="IPR050922">
    <property type="entry name" value="LytR/CpsA/Psr_CW_biosynth"/>
</dbReference>
<name>A0A2U1SZM7_9MICO</name>
<evidence type="ECO:0000256" key="1">
    <source>
        <dbReference type="ARBA" id="ARBA00006068"/>
    </source>
</evidence>
<evidence type="ECO:0000256" key="2">
    <source>
        <dbReference type="SAM" id="MobiDB-lite"/>
    </source>
</evidence>
<comment type="caution">
    <text evidence="5">The sequence shown here is derived from an EMBL/GenBank/DDBJ whole genome shotgun (WGS) entry which is preliminary data.</text>
</comment>
<dbReference type="PANTHER" id="PTHR33392:SF6">
    <property type="entry name" value="POLYISOPRENYL-TEICHOIC ACID--PEPTIDOGLYCAN TEICHOIC ACID TRANSFERASE TAGU"/>
    <property type="match status" value="1"/>
</dbReference>
<dbReference type="Proteomes" id="UP000244978">
    <property type="component" value="Unassembled WGS sequence"/>
</dbReference>
<protein>
    <recommendedName>
        <fullName evidence="4">Cell envelope-related transcriptional attenuator domain-containing protein</fullName>
    </recommendedName>
</protein>
<reference evidence="6" key="1">
    <citation type="submission" date="2018-04" db="EMBL/GenBank/DDBJ databases">
        <authorList>
            <person name="Liu S."/>
            <person name="Wang Z."/>
            <person name="Li J."/>
        </authorList>
    </citation>
    <scope>NUCLEOTIDE SEQUENCE [LARGE SCALE GENOMIC DNA]</scope>
    <source>
        <strain evidence="6">S1194</strain>
    </source>
</reference>
<sequence length="407" mass="41583">MPRNGTGRGLLRLVASVAAVAVVSTVFVGGVAALSLTSQLKPGIALAGEETVPDIGAIEGGVNLLLIGSDGGEGNAAYGKREAELNDVTMLMHISEDHTNATVVSFPRDLLVDIPACTDEEGNQNRAVTSQKLNSSLGRGGLACTVLTVEKLTGLEIPYAAKIEMDGVIQMSTAVGGVDVCVGTAIRDRQIGFTLDAGEHTLAGWDALQFLRTRYGVGDGSDLSRNDNQRVFLSALVRKIKSEETLSNVVTVYGLAKAAISNMQMSNSLQNVNTLASIAVALKDIPLDSVLFLQYPGATGMAGSQSVVVPNKKDAAVLFGAIKADQQLAITGGLGNGSLTDPTVPEPVEPDAAAGADNAAGVEEGSVDAGTSTPPESTTEPTAPAIVDLPGTVKGQTAGTLTCSAGQ</sequence>
<dbReference type="Gene3D" id="3.40.630.190">
    <property type="entry name" value="LCP protein"/>
    <property type="match status" value="1"/>
</dbReference>
<feature type="region of interest" description="Disordered" evidence="2">
    <location>
        <begin position="337"/>
        <end position="407"/>
    </location>
</feature>
<evidence type="ECO:0000256" key="3">
    <source>
        <dbReference type="SAM" id="Phobius"/>
    </source>
</evidence>
<comment type="similarity">
    <text evidence="1">Belongs to the LytR/CpsA/Psr (LCP) family.</text>
</comment>
<evidence type="ECO:0000313" key="6">
    <source>
        <dbReference type="Proteomes" id="UP000244978"/>
    </source>
</evidence>
<keyword evidence="3" id="KW-1133">Transmembrane helix</keyword>
<dbReference type="InterPro" id="IPR004474">
    <property type="entry name" value="LytR_CpsA_psr"/>
</dbReference>
<evidence type="ECO:0000259" key="4">
    <source>
        <dbReference type="Pfam" id="PF03816"/>
    </source>
</evidence>
<keyword evidence="3" id="KW-0472">Membrane</keyword>
<proteinExistence type="inferred from homology"/>
<dbReference type="PANTHER" id="PTHR33392">
    <property type="entry name" value="POLYISOPRENYL-TEICHOIC ACID--PEPTIDOGLYCAN TEICHOIC ACID TRANSFERASE TAGU"/>
    <property type="match status" value="1"/>
</dbReference>
<dbReference type="NCBIfam" id="TIGR00350">
    <property type="entry name" value="lytR_cpsA_psr"/>
    <property type="match status" value="1"/>
</dbReference>
<feature type="compositionally biased region" description="Low complexity" evidence="2">
    <location>
        <begin position="351"/>
        <end position="361"/>
    </location>
</feature>
<feature type="compositionally biased region" description="Low complexity" evidence="2">
    <location>
        <begin position="371"/>
        <end position="385"/>
    </location>
</feature>
<dbReference type="AlphaFoldDB" id="A0A2U1SZM7"/>
<dbReference type="EMBL" id="QEEX01000001">
    <property type="protein sequence ID" value="PWB97062.1"/>
    <property type="molecule type" value="Genomic_DNA"/>
</dbReference>
<accession>A0A2U1SZM7</accession>
<gene>
    <name evidence="5" type="ORF">DF220_03830</name>
</gene>
<keyword evidence="6" id="KW-1185">Reference proteome</keyword>